<dbReference type="InterPro" id="IPR037066">
    <property type="entry name" value="Plug_dom_sf"/>
</dbReference>
<keyword evidence="8" id="KW-0732">Signal</keyword>
<comment type="subcellular location">
    <subcellularLocation>
        <location evidence="1 7">Cell outer membrane</location>
        <topology evidence="1 7">Multi-pass membrane protein</topology>
    </subcellularLocation>
</comment>
<comment type="caution">
    <text evidence="10">The sequence shown here is derived from an EMBL/GenBank/DDBJ whole genome shotgun (WGS) entry which is preliminary data.</text>
</comment>
<keyword evidence="6 7" id="KW-0998">Cell outer membrane</keyword>
<proteinExistence type="inferred from homology"/>
<dbReference type="InterPro" id="IPR036942">
    <property type="entry name" value="Beta-barrel_TonB_sf"/>
</dbReference>
<evidence type="ECO:0000313" key="10">
    <source>
        <dbReference type="EMBL" id="GET45958.1"/>
    </source>
</evidence>
<dbReference type="PROSITE" id="PS52016">
    <property type="entry name" value="TONB_DEPENDENT_REC_3"/>
    <property type="match status" value="1"/>
</dbReference>
<dbReference type="InterPro" id="IPR039426">
    <property type="entry name" value="TonB-dep_rcpt-like"/>
</dbReference>
<evidence type="ECO:0000256" key="7">
    <source>
        <dbReference type="PROSITE-ProRule" id="PRU01360"/>
    </source>
</evidence>
<dbReference type="InterPro" id="IPR023996">
    <property type="entry name" value="TonB-dep_OMP_SusC/RagA"/>
</dbReference>
<evidence type="ECO:0000259" key="9">
    <source>
        <dbReference type="Pfam" id="PF07715"/>
    </source>
</evidence>
<evidence type="ECO:0000256" key="6">
    <source>
        <dbReference type="ARBA" id="ARBA00023237"/>
    </source>
</evidence>
<dbReference type="EMBL" id="BLBC01000007">
    <property type="protein sequence ID" value="GET45958.1"/>
    <property type="molecule type" value="Genomic_DNA"/>
</dbReference>
<feature type="chain" id="PRO_5024277985" evidence="8">
    <location>
        <begin position="23"/>
        <end position="1021"/>
    </location>
</feature>
<dbReference type="Pfam" id="PF07715">
    <property type="entry name" value="Plug"/>
    <property type="match status" value="1"/>
</dbReference>
<sequence length="1021" mass="113289">MSKQLFWLFVCFFSTFSLVAQIKVTGKVTDENNSPLPGASIVVKGTTQGVSSDFDGNYEIQAKQDDILEVSFVGFQTQTKKVVGGGKSLIINFLLKEDAQQLDDVVVVGYGTQKKANLTGTVNTVKAEAIEGKATTSLANALQGVAPGVTIISRPGDIGGDMGNINVRGRGNLGTASPLYVVDGVPVSEGDFQRIYAGDIESISILKDAAASAIYGSRAAYGVFLVTTKKGKEGKASISYNGYYGFQTPTVLPKKLNAYDYATLLNEANINAGKNAIYNQNAIDRIIAQDSPDLYPDNDWYSLVFRKHIPIQEHNFSISGGGKTRYFVSGTFYEQESVVKGRLLDRYNFRANTERDFTDKFTLGTNISYVRDDYKRDGNFSITDLDRMTPLTVARHTDGSWGTVTGGSQSTVLAENNPLRKIAEYGRHDYITTRFNGSLNGVWKPLNGLSVTGQLSYRTVDKRATDFENKVEQLVGFISKKAMSGTDGQTINKMTKTWEHTTNLISQVYANYDFALKNHDFSIMAGTQYEDYRYEWLRASRKDFPNNNLNSINAGSGKAENLGNDGRIQERAFLSFFGRLKYNYNGKYLFEANVRADQSSQFPKGNRLGVFPSFSAAYRISQGNFLQNIDWLSDLKLRASWGQLGNVNNVGYYDYFDALGVGSAYITNEVKADGAWPSIQINKNMTWETVTMTNLGIDASFFKNSLNVQLDLFDKLTTDILLKMPQPYELGLVTNDNYDERAAKNAGKVSNKGIEALISYRGSIGELKYGVSGNFSKIWNKIIDLNGQDNQINGNFILKEGESIGSFYGYQAQGLFRNSEEVANHIKQNTNTAAGDIKYVDVNGDGKFDANDRTILGNDVPYFTYGLGFDVSYKGFDLSVQGQGVRDVMIYLSGEASEAFFNGAGAKEYHLGRWTPQNPDPNANYPRLLITSANRHNSIGSSFWLYDADYFRIKSIILGYTMPEDVSQFMGCQKVRFYVSGTNLFTFRADKRMKDFDPEAPSARGTYPNMKNITFGVNLSF</sequence>
<evidence type="ECO:0000256" key="1">
    <source>
        <dbReference type="ARBA" id="ARBA00004571"/>
    </source>
</evidence>
<keyword evidence="11" id="KW-1185">Reference proteome</keyword>
<protein>
    <submittedName>
        <fullName evidence="10">SusC/RagA family TonB-linked outer membrane protein</fullName>
    </submittedName>
</protein>
<evidence type="ECO:0000256" key="3">
    <source>
        <dbReference type="ARBA" id="ARBA00022452"/>
    </source>
</evidence>
<dbReference type="InterPro" id="IPR023997">
    <property type="entry name" value="TonB-dep_OMP_SusC/RagA_CS"/>
</dbReference>
<dbReference type="NCBIfam" id="TIGR04056">
    <property type="entry name" value="OMP_RagA_SusC"/>
    <property type="match status" value="1"/>
</dbReference>
<feature type="domain" description="TonB-dependent receptor plug" evidence="9">
    <location>
        <begin position="115"/>
        <end position="223"/>
    </location>
</feature>
<dbReference type="RefSeq" id="WP_227977411.1">
    <property type="nucleotide sequence ID" value="NZ_BLBC01000007.1"/>
</dbReference>
<dbReference type="Proteomes" id="UP000398217">
    <property type="component" value="Unassembled WGS sequence"/>
</dbReference>
<dbReference type="SUPFAM" id="SSF49464">
    <property type="entry name" value="Carboxypeptidase regulatory domain-like"/>
    <property type="match status" value="1"/>
</dbReference>
<feature type="signal peptide" evidence="8">
    <location>
        <begin position="1"/>
        <end position="22"/>
    </location>
</feature>
<gene>
    <name evidence="10" type="ORF">RCZ01_12600</name>
</gene>
<evidence type="ECO:0000256" key="4">
    <source>
        <dbReference type="ARBA" id="ARBA00022692"/>
    </source>
</evidence>
<dbReference type="SUPFAM" id="SSF56935">
    <property type="entry name" value="Porins"/>
    <property type="match status" value="1"/>
</dbReference>
<keyword evidence="3 7" id="KW-1134">Transmembrane beta strand</keyword>
<keyword evidence="2 7" id="KW-0813">Transport</keyword>
<dbReference type="GO" id="GO:0009279">
    <property type="term" value="C:cell outer membrane"/>
    <property type="evidence" value="ECO:0007669"/>
    <property type="project" value="UniProtKB-SubCell"/>
</dbReference>
<name>A0A5M4B8S0_9FLAO</name>
<evidence type="ECO:0000256" key="2">
    <source>
        <dbReference type="ARBA" id="ARBA00022448"/>
    </source>
</evidence>
<dbReference type="NCBIfam" id="TIGR04057">
    <property type="entry name" value="SusC_RagA_signa"/>
    <property type="match status" value="1"/>
</dbReference>
<dbReference type="Gene3D" id="2.40.170.20">
    <property type="entry name" value="TonB-dependent receptor, beta-barrel domain"/>
    <property type="match status" value="1"/>
</dbReference>
<dbReference type="InterPro" id="IPR012910">
    <property type="entry name" value="Plug_dom"/>
</dbReference>
<dbReference type="Pfam" id="PF13715">
    <property type="entry name" value="CarbopepD_reg_2"/>
    <property type="match status" value="1"/>
</dbReference>
<evidence type="ECO:0000313" key="11">
    <source>
        <dbReference type="Proteomes" id="UP000398217"/>
    </source>
</evidence>
<organism evidence="10 11">
    <name type="scientific">Capnocytophaga felis</name>
    <dbReference type="NCBI Taxonomy" id="2267611"/>
    <lineage>
        <taxon>Bacteria</taxon>
        <taxon>Pseudomonadati</taxon>
        <taxon>Bacteroidota</taxon>
        <taxon>Flavobacteriia</taxon>
        <taxon>Flavobacteriales</taxon>
        <taxon>Flavobacteriaceae</taxon>
        <taxon>Capnocytophaga</taxon>
    </lineage>
</organism>
<keyword evidence="4 7" id="KW-0812">Transmembrane</keyword>
<reference evidence="11" key="1">
    <citation type="journal article" date="2020" name="Int. J. Syst. Evol. Microbiol.">
        <title>Capnocytophaga felis sp. nov. isolated from the feline oral cavity.</title>
        <authorList>
            <person name="Suzuki M."/>
            <person name="Umeda K."/>
            <person name="Kimura M."/>
            <person name="Imaoka K."/>
            <person name="Morikawa S."/>
            <person name="Maeda K."/>
        </authorList>
    </citation>
    <scope>NUCLEOTIDE SEQUENCE [LARGE SCALE GENOMIC DNA]</scope>
    <source>
        <strain evidence="11">KC07070</strain>
    </source>
</reference>
<evidence type="ECO:0000256" key="5">
    <source>
        <dbReference type="ARBA" id="ARBA00023136"/>
    </source>
</evidence>
<dbReference type="Gene3D" id="2.60.40.1120">
    <property type="entry name" value="Carboxypeptidase-like, regulatory domain"/>
    <property type="match status" value="1"/>
</dbReference>
<evidence type="ECO:0000256" key="8">
    <source>
        <dbReference type="SAM" id="SignalP"/>
    </source>
</evidence>
<keyword evidence="5 7" id="KW-0472">Membrane</keyword>
<dbReference type="Gene3D" id="2.170.130.10">
    <property type="entry name" value="TonB-dependent receptor, plug domain"/>
    <property type="match status" value="1"/>
</dbReference>
<comment type="similarity">
    <text evidence="7">Belongs to the TonB-dependent receptor family.</text>
</comment>
<dbReference type="AlphaFoldDB" id="A0A5M4B8S0"/>
<dbReference type="InterPro" id="IPR008969">
    <property type="entry name" value="CarboxyPept-like_regulatory"/>
</dbReference>
<accession>A0A5M4B8S0</accession>